<keyword evidence="2" id="KW-1185">Reference proteome</keyword>
<dbReference type="Proteomes" id="UP001302573">
    <property type="component" value="Unassembled WGS sequence"/>
</dbReference>
<gene>
    <name evidence="1" type="ORF">VA602_04120</name>
</gene>
<comment type="caution">
    <text evidence="1">The sequence shown here is derived from an EMBL/GenBank/DDBJ whole genome shotgun (WGS) entry which is preliminary data.</text>
</comment>
<protein>
    <submittedName>
        <fullName evidence="1">Uncharacterized protein</fullName>
    </submittedName>
</protein>
<organism evidence="1 2">
    <name type="scientific">Pseudomonas machongensis</name>
    <dbReference type="NCBI Taxonomy" id="3110229"/>
    <lineage>
        <taxon>Bacteria</taxon>
        <taxon>Pseudomonadati</taxon>
        <taxon>Pseudomonadota</taxon>
        <taxon>Gammaproteobacteria</taxon>
        <taxon>Pseudomonadales</taxon>
        <taxon>Pseudomonadaceae</taxon>
        <taxon>Pseudomonas</taxon>
    </lineage>
</organism>
<dbReference type="EMBL" id="JAYFUI010000054">
    <property type="protein sequence ID" value="MEA5670518.1"/>
    <property type="molecule type" value="Genomic_DNA"/>
</dbReference>
<name>A0ABU5VAY0_9PSED</name>
<sequence>MEQVRAEFAEAIFDAIRQCHEFGYHPTKWEAMNRAQHPVEASIKLVQSPEFQDGFRKLLREGREHLTVESIMLRPEFAALFNGELLQAARWRLQAAPR</sequence>
<accession>A0ABU5VAY0</accession>
<evidence type="ECO:0000313" key="1">
    <source>
        <dbReference type="EMBL" id="MEA5670518.1"/>
    </source>
</evidence>
<dbReference type="RefSeq" id="WP_323452558.1">
    <property type="nucleotide sequence ID" value="NZ_JAYFUI010000054.1"/>
</dbReference>
<reference evidence="1 2" key="1">
    <citation type="submission" date="2023-12" db="EMBL/GenBank/DDBJ databases">
        <title>Pseudomonas machongensis sp. nov., isolated from wilted pepper plants (Capsicum annuum).</title>
        <authorList>
            <person name="Qiu M."/>
            <person name="Li Y."/>
            <person name="Liu Q."/>
            <person name="Zhang X."/>
            <person name="Huang Y."/>
            <person name="Guo R."/>
            <person name="Hu M."/>
            <person name="Zhou J."/>
            <person name="Zhou X."/>
        </authorList>
    </citation>
    <scope>NUCLEOTIDE SEQUENCE [LARGE SCALE GENOMIC DNA]</scope>
    <source>
        <strain evidence="1 2">MH2</strain>
    </source>
</reference>
<proteinExistence type="predicted"/>
<evidence type="ECO:0000313" key="2">
    <source>
        <dbReference type="Proteomes" id="UP001302573"/>
    </source>
</evidence>